<keyword evidence="5" id="KW-0325">Glycoprotein</keyword>
<evidence type="ECO:0000256" key="2">
    <source>
        <dbReference type="ARBA" id="ARBA00005679"/>
    </source>
</evidence>
<keyword evidence="4" id="KW-0732">Signal</keyword>
<gene>
    <name evidence="6" type="ORF">TSIB3V08_LOCUS13568</name>
</gene>
<dbReference type="AlphaFoldDB" id="A0A7R9G704"/>
<proteinExistence type="inferred from homology"/>
<reference evidence="6" key="1">
    <citation type="submission" date="2020-11" db="EMBL/GenBank/DDBJ databases">
        <authorList>
            <person name="Tran Van P."/>
        </authorList>
    </citation>
    <scope>NUCLEOTIDE SEQUENCE</scope>
</reference>
<name>A0A7R9G704_TIMSH</name>
<sequence length="100" mass="10544">MRRIVGQEDSSTGGQECAESLNIDYTAISACSDSQEGNILLSGLGNQTHAFKPTVNHVPYVVLGGVYNSADEEQALVDLKSLVCNLLGDTKPSSCDVPSL</sequence>
<dbReference type="PANTHER" id="PTHR13234:SF8">
    <property type="entry name" value="GAMMA-INTERFERON-INDUCIBLE LYSOSOMAL THIOL REDUCTASE"/>
    <property type="match status" value="1"/>
</dbReference>
<keyword evidence="3" id="KW-0964">Secreted</keyword>
<accession>A0A7R9G704</accession>
<evidence type="ECO:0000256" key="3">
    <source>
        <dbReference type="ARBA" id="ARBA00022525"/>
    </source>
</evidence>
<dbReference type="GO" id="GO:0016671">
    <property type="term" value="F:oxidoreductase activity, acting on a sulfur group of donors, disulfide as acceptor"/>
    <property type="evidence" value="ECO:0007669"/>
    <property type="project" value="InterPro"/>
</dbReference>
<evidence type="ECO:0000256" key="1">
    <source>
        <dbReference type="ARBA" id="ARBA00004613"/>
    </source>
</evidence>
<evidence type="ECO:0000256" key="5">
    <source>
        <dbReference type="ARBA" id="ARBA00023180"/>
    </source>
</evidence>
<evidence type="ECO:0000313" key="6">
    <source>
        <dbReference type="EMBL" id="CAD7269568.1"/>
    </source>
</evidence>
<comment type="subcellular location">
    <subcellularLocation>
        <location evidence="1">Secreted</location>
    </subcellularLocation>
</comment>
<dbReference type="PANTHER" id="PTHR13234">
    <property type="entry name" value="GAMMA-INTERFERON INDUCIBLE LYSOSOMAL THIOL REDUCTASE GILT"/>
    <property type="match status" value="1"/>
</dbReference>
<comment type="similarity">
    <text evidence="2">Belongs to the GILT family.</text>
</comment>
<organism evidence="6">
    <name type="scientific">Timema shepardi</name>
    <name type="common">Walking stick</name>
    <dbReference type="NCBI Taxonomy" id="629360"/>
    <lineage>
        <taxon>Eukaryota</taxon>
        <taxon>Metazoa</taxon>
        <taxon>Ecdysozoa</taxon>
        <taxon>Arthropoda</taxon>
        <taxon>Hexapoda</taxon>
        <taxon>Insecta</taxon>
        <taxon>Pterygota</taxon>
        <taxon>Neoptera</taxon>
        <taxon>Polyneoptera</taxon>
        <taxon>Phasmatodea</taxon>
        <taxon>Timematodea</taxon>
        <taxon>Timematoidea</taxon>
        <taxon>Timematidae</taxon>
        <taxon>Timema</taxon>
    </lineage>
</organism>
<protein>
    <submittedName>
        <fullName evidence="6">Uncharacterized protein</fullName>
    </submittedName>
</protein>
<evidence type="ECO:0000256" key="4">
    <source>
        <dbReference type="ARBA" id="ARBA00022729"/>
    </source>
</evidence>
<dbReference type="GO" id="GO:0005576">
    <property type="term" value="C:extracellular region"/>
    <property type="evidence" value="ECO:0007669"/>
    <property type="project" value="UniProtKB-SubCell"/>
</dbReference>
<dbReference type="EMBL" id="OC028852">
    <property type="protein sequence ID" value="CAD7269568.1"/>
    <property type="molecule type" value="Genomic_DNA"/>
</dbReference>
<dbReference type="InterPro" id="IPR004911">
    <property type="entry name" value="Interferon-induced_GILT"/>
</dbReference>